<dbReference type="Proteomes" id="UP000036503">
    <property type="component" value="Unassembled WGS sequence"/>
</dbReference>
<protein>
    <recommendedName>
        <fullName evidence="3">TonB-dependent receptor plug domain-containing protein</fullName>
    </recommendedName>
</protein>
<dbReference type="SUPFAM" id="SSF56935">
    <property type="entry name" value="Porins"/>
    <property type="match status" value="1"/>
</dbReference>
<sequence length="168" mass="18709">MDPTTAYAFPESFNKITILKGPESVAYGGGNIAGTILFERETSAFTKLGTRMNTSILFGSHNRRDQLYDITEGDKAGYVRIIKTKSKSGDYTDGDGHTIHSAYNRDSLTGIIGITPNKNTLYEFSFDASTGKASYADRTMDGTQFDKDSYNFKFEKKNISHDSIKFYV</sequence>
<dbReference type="InParanoid" id="A0A0J6WTP5"/>
<dbReference type="PATRIC" id="fig|1122219.3.peg.654"/>
<evidence type="ECO:0008006" key="3">
    <source>
        <dbReference type="Google" id="ProtNLM"/>
    </source>
</evidence>
<name>A0A0J6WTP5_9FIRM</name>
<comment type="caution">
    <text evidence="1">The sequence shown here is derived from an EMBL/GenBank/DDBJ whole genome shotgun (WGS) entry which is preliminary data.</text>
</comment>
<proteinExistence type="predicted"/>
<reference evidence="1 2" key="1">
    <citation type="submission" date="2015-06" db="EMBL/GenBank/DDBJ databases">
        <title>Draft genome sequence of beer spoilage bacterium Megasphaera cerevisiae type strain 20462.</title>
        <authorList>
            <person name="Kutumbaka K."/>
            <person name="Pasmowitz J."/>
            <person name="Mategko J."/>
            <person name="Reyes D."/>
            <person name="Friedrich A."/>
            <person name="Han S."/>
            <person name="Martens-Habbena W."/>
            <person name="Neal-McKinney J."/>
            <person name="Janagama H.K."/>
            <person name="Nadala C."/>
            <person name="Samadpour M."/>
        </authorList>
    </citation>
    <scope>NUCLEOTIDE SEQUENCE [LARGE SCALE GENOMIC DNA]</scope>
    <source>
        <strain evidence="1 2">DSM 20462</strain>
    </source>
</reference>
<dbReference type="AlphaFoldDB" id="A0A0J6WTP5"/>
<gene>
    <name evidence="1" type="ORF">AB840_15410</name>
</gene>
<dbReference type="STRING" id="39029.BSR42_14000"/>
<evidence type="ECO:0000313" key="2">
    <source>
        <dbReference type="Proteomes" id="UP000036503"/>
    </source>
</evidence>
<accession>A0A0J6WTP5</accession>
<organism evidence="1 2">
    <name type="scientific">Megasphaera cerevisiae DSM 20462</name>
    <dbReference type="NCBI Taxonomy" id="1122219"/>
    <lineage>
        <taxon>Bacteria</taxon>
        <taxon>Bacillati</taxon>
        <taxon>Bacillota</taxon>
        <taxon>Negativicutes</taxon>
        <taxon>Veillonellales</taxon>
        <taxon>Veillonellaceae</taxon>
        <taxon>Megasphaera</taxon>
    </lineage>
</organism>
<evidence type="ECO:0000313" key="1">
    <source>
        <dbReference type="EMBL" id="KMO85132.1"/>
    </source>
</evidence>
<dbReference type="EMBL" id="LEKT01000138">
    <property type="protein sequence ID" value="KMO85132.1"/>
    <property type="molecule type" value="Genomic_DNA"/>
</dbReference>
<keyword evidence="2" id="KW-1185">Reference proteome</keyword>